<gene>
    <name evidence="10" type="ORF">MENT_LOCUS10377</name>
    <name evidence="11" type="ORF">MENT_LOCUS12717</name>
    <name evidence="12" type="ORF">MENT_LOCUS44606</name>
    <name evidence="13" type="ORF">MENT_LOCUS62368</name>
</gene>
<keyword evidence="3" id="KW-0808">Transferase</keyword>
<evidence type="ECO:0000313" key="11">
    <source>
        <dbReference type="EMBL" id="CAD2157613.1"/>
    </source>
</evidence>
<evidence type="ECO:0000313" key="14">
    <source>
        <dbReference type="Proteomes" id="UP000580250"/>
    </source>
</evidence>
<dbReference type="EMBL" id="CAJEWN010003678">
    <property type="protein sequence ID" value="CAD2208344.1"/>
    <property type="molecule type" value="Genomic_DNA"/>
</dbReference>
<dbReference type="GO" id="GO:0000082">
    <property type="term" value="P:G1/S transition of mitotic cell cycle"/>
    <property type="evidence" value="ECO:0007669"/>
    <property type="project" value="TreeGrafter"/>
</dbReference>
<dbReference type="Proteomes" id="UP000580250">
    <property type="component" value="Unassembled WGS sequence"/>
</dbReference>
<evidence type="ECO:0000256" key="8">
    <source>
        <dbReference type="RuleBase" id="RU000304"/>
    </source>
</evidence>
<dbReference type="GO" id="GO:0000307">
    <property type="term" value="C:cyclin-dependent protein kinase holoenzyme complex"/>
    <property type="evidence" value="ECO:0007669"/>
    <property type="project" value="TreeGrafter"/>
</dbReference>
<dbReference type="OrthoDB" id="1732493at2759"/>
<dbReference type="GO" id="GO:0005524">
    <property type="term" value="F:ATP binding"/>
    <property type="evidence" value="ECO:0007669"/>
    <property type="project" value="UniProtKB-UniRule"/>
</dbReference>
<evidence type="ECO:0000313" key="10">
    <source>
        <dbReference type="EMBL" id="CAD2151402.1"/>
    </source>
</evidence>
<dbReference type="FunFam" id="1.10.510.10:FF:000624">
    <property type="entry name" value="Mitogen-activated protein kinase"/>
    <property type="match status" value="1"/>
</dbReference>
<evidence type="ECO:0000259" key="9">
    <source>
        <dbReference type="PROSITE" id="PS50011"/>
    </source>
</evidence>
<dbReference type="Gene3D" id="1.10.510.10">
    <property type="entry name" value="Transferase(Phosphotransferase) domain 1"/>
    <property type="match status" value="1"/>
</dbReference>
<dbReference type="PANTHER" id="PTHR24056">
    <property type="entry name" value="CELL DIVISION PROTEIN KINASE"/>
    <property type="match status" value="1"/>
</dbReference>
<dbReference type="EMBL" id="CAJEWN010000899">
    <property type="protein sequence ID" value="CAD2191755.1"/>
    <property type="molecule type" value="Genomic_DNA"/>
</dbReference>
<dbReference type="GO" id="GO:0004693">
    <property type="term" value="F:cyclin-dependent protein serine/threonine kinase activity"/>
    <property type="evidence" value="ECO:0007669"/>
    <property type="project" value="TreeGrafter"/>
</dbReference>
<evidence type="ECO:0000256" key="4">
    <source>
        <dbReference type="ARBA" id="ARBA00022741"/>
    </source>
</evidence>
<evidence type="ECO:0000256" key="1">
    <source>
        <dbReference type="ARBA" id="ARBA00006485"/>
    </source>
</evidence>
<dbReference type="InterPro" id="IPR050108">
    <property type="entry name" value="CDK"/>
</dbReference>
<evidence type="ECO:0000256" key="6">
    <source>
        <dbReference type="ARBA" id="ARBA00022840"/>
    </source>
</evidence>
<evidence type="ECO:0000313" key="12">
    <source>
        <dbReference type="EMBL" id="CAD2191755.1"/>
    </source>
</evidence>
<organism evidence="10 14">
    <name type="scientific">Meloidogyne enterolobii</name>
    <name type="common">Root-knot nematode worm</name>
    <name type="synonym">Meloidogyne mayaguensis</name>
    <dbReference type="NCBI Taxonomy" id="390850"/>
    <lineage>
        <taxon>Eukaryota</taxon>
        <taxon>Metazoa</taxon>
        <taxon>Ecdysozoa</taxon>
        <taxon>Nematoda</taxon>
        <taxon>Chromadorea</taxon>
        <taxon>Rhabditida</taxon>
        <taxon>Tylenchina</taxon>
        <taxon>Tylenchomorpha</taxon>
        <taxon>Tylenchoidea</taxon>
        <taxon>Meloidogynidae</taxon>
        <taxon>Meloidogyninae</taxon>
        <taxon>Meloidogyne</taxon>
    </lineage>
</organism>
<dbReference type="AlphaFoldDB" id="A0A6V7UAE5"/>
<evidence type="ECO:0000256" key="3">
    <source>
        <dbReference type="ARBA" id="ARBA00022679"/>
    </source>
</evidence>
<keyword evidence="2 8" id="KW-0723">Serine/threonine-protein kinase</keyword>
<dbReference type="Gene3D" id="3.30.200.20">
    <property type="entry name" value="Phosphorylase Kinase, domain 1"/>
    <property type="match status" value="1"/>
</dbReference>
<dbReference type="SUPFAM" id="SSF56112">
    <property type="entry name" value="Protein kinase-like (PK-like)"/>
    <property type="match status" value="1"/>
</dbReference>
<dbReference type="PROSITE" id="PS00107">
    <property type="entry name" value="PROTEIN_KINASE_ATP"/>
    <property type="match status" value="1"/>
</dbReference>
<evidence type="ECO:0000256" key="2">
    <source>
        <dbReference type="ARBA" id="ARBA00022527"/>
    </source>
</evidence>
<dbReference type="InterPro" id="IPR011009">
    <property type="entry name" value="Kinase-like_dom_sf"/>
</dbReference>
<evidence type="ECO:0000256" key="7">
    <source>
        <dbReference type="PROSITE-ProRule" id="PRU10141"/>
    </source>
</evidence>
<sequence>MLRPHNDDYKQIRVLGKGAYGEVWLVSNKENPDEQFALKKIPVKISEEGIPQSVIREVASLVALQRLKHPNVLRLHDAFIKRRDDQISLNILCEKCDWDLADFLQKIPHDMCNAQCKHFVTQMFNGIDFLHSNGIIHRDLKPQNILVNRDQTLRIADFGLSRNYGLHATFTTEVVTLWYRSPELLLQCKYNTSVDIWSAGCIFVELFTRTALFQADSEAQQLHVIFEKIGTPKANLWPQDAIVSRVSFPEYKPIHLTIFAPKLPSLALNLVSQIFNFNPYDRPTALECLQHEYLL</sequence>
<dbReference type="GO" id="GO:0005737">
    <property type="term" value="C:cytoplasm"/>
    <property type="evidence" value="ECO:0007669"/>
    <property type="project" value="TreeGrafter"/>
</dbReference>
<dbReference type="GO" id="GO:0005634">
    <property type="term" value="C:nucleus"/>
    <property type="evidence" value="ECO:0007669"/>
    <property type="project" value="TreeGrafter"/>
</dbReference>
<dbReference type="InterPro" id="IPR008271">
    <property type="entry name" value="Ser/Thr_kinase_AS"/>
</dbReference>
<feature type="domain" description="Protein kinase" evidence="9">
    <location>
        <begin position="9"/>
        <end position="294"/>
    </location>
</feature>
<dbReference type="GO" id="GO:0010468">
    <property type="term" value="P:regulation of gene expression"/>
    <property type="evidence" value="ECO:0007669"/>
    <property type="project" value="TreeGrafter"/>
</dbReference>
<dbReference type="EMBL" id="CAJEWN010000066">
    <property type="protein sequence ID" value="CAD2157613.1"/>
    <property type="molecule type" value="Genomic_DNA"/>
</dbReference>
<feature type="binding site" evidence="7">
    <location>
        <position position="44"/>
    </location>
    <ligand>
        <name>ATP</name>
        <dbReference type="ChEBI" id="CHEBI:30616"/>
    </ligand>
</feature>
<proteinExistence type="inferred from homology"/>
<keyword evidence="5" id="KW-0418">Kinase</keyword>
<keyword evidence="6 7" id="KW-0067">ATP-binding</keyword>
<keyword evidence="4 7" id="KW-0547">Nucleotide-binding</keyword>
<dbReference type="GO" id="GO:0030332">
    <property type="term" value="F:cyclin binding"/>
    <property type="evidence" value="ECO:0007669"/>
    <property type="project" value="TreeGrafter"/>
</dbReference>
<accession>A0A6V7UAE5</accession>
<dbReference type="GO" id="GO:0010389">
    <property type="term" value="P:regulation of G2/M transition of mitotic cell cycle"/>
    <property type="evidence" value="ECO:0007669"/>
    <property type="project" value="TreeGrafter"/>
</dbReference>
<comment type="similarity">
    <text evidence="1">Belongs to the protein kinase superfamily. CMGC Ser/Thr protein kinase family. CDC2/CDKX subfamily.</text>
</comment>
<reference evidence="10 14" key="1">
    <citation type="submission" date="2020-08" db="EMBL/GenBank/DDBJ databases">
        <authorList>
            <person name="Koutsovoulos G."/>
            <person name="Danchin GJ E."/>
        </authorList>
    </citation>
    <scope>NUCLEOTIDE SEQUENCE [LARGE SCALE GENOMIC DNA]</scope>
</reference>
<dbReference type="PANTHER" id="PTHR24056:SF472">
    <property type="entry name" value="CYCLIN-DEPENDENT KINASE 4, ISOFORM A"/>
    <property type="match status" value="1"/>
</dbReference>
<dbReference type="InterPro" id="IPR000719">
    <property type="entry name" value="Prot_kinase_dom"/>
</dbReference>
<protein>
    <recommendedName>
        <fullName evidence="9">Protein kinase domain-containing protein</fullName>
    </recommendedName>
</protein>
<dbReference type="GO" id="GO:0007165">
    <property type="term" value="P:signal transduction"/>
    <property type="evidence" value="ECO:0007669"/>
    <property type="project" value="TreeGrafter"/>
</dbReference>
<dbReference type="Pfam" id="PF00069">
    <property type="entry name" value="Pkinase"/>
    <property type="match status" value="1"/>
</dbReference>
<dbReference type="PROSITE" id="PS50011">
    <property type="entry name" value="PROTEIN_KINASE_DOM"/>
    <property type="match status" value="1"/>
</dbReference>
<dbReference type="EMBL" id="CAJEWN010000048">
    <property type="protein sequence ID" value="CAD2151402.1"/>
    <property type="molecule type" value="Genomic_DNA"/>
</dbReference>
<dbReference type="PROSITE" id="PS00108">
    <property type="entry name" value="PROTEIN_KINASE_ST"/>
    <property type="match status" value="1"/>
</dbReference>
<name>A0A6V7UAE5_MELEN</name>
<dbReference type="SMART" id="SM00220">
    <property type="entry name" value="S_TKc"/>
    <property type="match status" value="1"/>
</dbReference>
<dbReference type="InterPro" id="IPR017441">
    <property type="entry name" value="Protein_kinase_ATP_BS"/>
</dbReference>
<evidence type="ECO:0000256" key="5">
    <source>
        <dbReference type="ARBA" id="ARBA00022777"/>
    </source>
</evidence>
<evidence type="ECO:0000313" key="13">
    <source>
        <dbReference type="EMBL" id="CAD2208344.1"/>
    </source>
</evidence>
<comment type="caution">
    <text evidence="10">The sequence shown here is derived from an EMBL/GenBank/DDBJ whole genome shotgun (WGS) entry which is preliminary data.</text>
</comment>